<dbReference type="RefSeq" id="YP_008059361.1">
    <property type="nucleotide sequence ID" value="NC_021328.1"/>
</dbReference>
<accession>R4TMS5</accession>
<organism evidence="2 3">
    <name type="scientific">Halogranum tailed virus 1</name>
    <dbReference type="NCBI Taxonomy" id="1273749"/>
    <lineage>
        <taxon>Viruses</taxon>
        <taxon>Duplodnaviria</taxon>
        <taxon>Heunggongvirae</taxon>
        <taxon>Uroviricota</taxon>
        <taxon>Caudoviricetes</taxon>
        <taxon>Thumleimavirales</taxon>
        <taxon>Halomagnusviridae</taxon>
        <taxon>Hagravirus</taxon>
        <taxon>Hagravirus capitaneum</taxon>
        <taxon>Hagravirus HGTV1</taxon>
    </lineage>
</organism>
<dbReference type="KEGG" id="vg:16194182"/>
<proteinExistence type="predicted"/>
<dbReference type="Proteomes" id="UP000202786">
    <property type="component" value="Segment"/>
</dbReference>
<keyword evidence="1" id="KW-0812">Transmembrane</keyword>
<evidence type="ECO:0000313" key="2">
    <source>
        <dbReference type="EMBL" id="AGM11483.1"/>
    </source>
</evidence>
<keyword evidence="1" id="KW-0472">Membrane</keyword>
<protein>
    <submittedName>
        <fullName evidence="2">Uncharacterized protein</fullName>
    </submittedName>
</protein>
<evidence type="ECO:0000256" key="1">
    <source>
        <dbReference type="SAM" id="Phobius"/>
    </source>
</evidence>
<feature type="transmembrane region" description="Helical" evidence="1">
    <location>
        <begin position="14"/>
        <end position="34"/>
    </location>
</feature>
<sequence length="44" mass="4696">MITYSTIGRMLRNLLKVLIGLPVVGTLIGVQLFVGKLKAVGAKI</sequence>
<dbReference type="EMBL" id="KC292026">
    <property type="protein sequence ID" value="AGM11483.1"/>
    <property type="molecule type" value="Genomic_DNA"/>
</dbReference>
<keyword evidence="3" id="KW-1185">Reference proteome</keyword>
<reference evidence="2 3" key="1">
    <citation type="submission" date="2012-12" db="EMBL/GenBank/DDBJ databases">
        <authorList>
            <person name="Sencilo A."/>
            <person name="Jacobs-Sera D."/>
            <person name="Russell D.A."/>
            <person name="Ko C."/>
            <person name="Atanasova N."/>
            <person name="Osterlund E."/>
            <person name="Oksanen H.M."/>
            <person name="Bamford D.H."/>
            <person name="Hatfull G.F."/>
            <person name="Roine E."/>
            <person name="Hendrix R.W."/>
        </authorList>
    </citation>
    <scope>NUCLEOTIDE SEQUENCE [LARGE SCALE GENOMIC DNA]</scope>
</reference>
<evidence type="ECO:0000313" key="3">
    <source>
        <dbReference type="Proteomes" id="UP000202786"/>
    </source>
</evidence>
<name>R4TMS5_9CAUD</name>
<gene>
    <name evidence="2" type="primary">186</name>
    <name evidence="2" type="ORF">HGTV1_186</name>
</gene>
<keyword evidence="1" id="KW-1133">Transmembrane helix</keyword>
<dbReference type="GeneID" id="16194182"/>